<sequence>MRSPTKTMLWAGLAVVLSLPVGAYAQHAGHGQPATSSATTDRQEEDATTQPPHAGMDHSKRSQETHSEHAGSGDDHAQMDHGQQDRPQVDHSQMDHSEMDHSEMGNPALPREPIPPLTDADRSAAFPLLKDYHKHGTSLNSFWLMDQLEGANTDEGREIAWEGIGWVGSDLNRLWLRTKGHALDESLQRGRIEALYGRAIHPWWDAVVGVRRDFGDFGGGGTPRNWAAFGVQGLAPYKFEVSATGYVGEGGETAAIVEVEYEMLFTNRLIANWGLEANWFGQTDPEEVIGAGLSTVEGGVRLRYEITRQFAPYVGFEREWSFGKTSDLRGLSSHSRTDNRWVIGLRFWF</sequence>
<dbReference type="Pfam" id="PF05275">
    <property type="entry name" value="CopB"/>
    <property type="match status" value="1"/>
</dbReference>
<dbReference type="OrthoDB" id="9778934at2"/>
<evidence type="ECO:0000256" key="1">
    <source>
        <dbReference type="SAM" id="MobiDB-lite"/>
    </source>
</evidence>
<dbReference type="PATRIC" id="fig|465721.4.peg.2937"/>
<dbReference type="EMBL" id="CP011971">
    <property type="protein sequence ID" value="AMN48137.1"/>
    <property type="molecule type" value="Genomic_DNA"/>
</dbReference>
<feature type="region of interest" description="Disordered" evidence="1">
    <location>
        <begin position="27"/>
        <end position="118"/>
    </location>
</feature>
<keyword evidence="4" id="KW-1185">Reference proteome</keyword>
<dbReference type="STRING" id="465721.ACG33_13720"/>
<organism evidence="3 4">
    <name type="scientific">Steroidobacter denitrificans</name>
    <dbReference type="NCBI Taxonomy" id="465721"/>
    <lineage>
        <taxon>Bacteria</taxon>
        <taxon>Pseudomonadati</taxon>
        <taxon>Pseudomonadota</taxon>
        <taxon>Gammaproteobacteria</taxon>
        <taxon>Steroidobacterales</taxon>
        <taxon>Steroidobacteraceae</taxon>
        <taxon>Steroidobacter</taxon>
    </lineage>
</organism>
<reference evidence="3 4" key="1">
    <citation type="submission" date="2015-06" db="EMBL/GenBank/DDBJ databases">
        <title>A Comprehensive Approach to Explore the Metabolic and Phylogenetic Diversity of Bacterial Steroid Degradation in the Environment: Testosterone as an Example.</title>
        <authorList>
            <person name="Yang F.-C."/>
            <person name="Chen Y.-L."/>
            <person name="Yu C.-P."/>
            <person name="Tang S.-L."/>
            <person name="Wang P.-H."/>
            <person name="Ismail W."/>
            <person name="Wang C.-H."/>
            <person name="Yang C.-Y."/>
            <person name="Chiang Y.-R."/>
        </authorList>
    </citation>
    <scope>NUCLEOTIDE SEQUENCE [LARGE SCALE GENOMIC DNA]</scope>
    <source>
        <strain evidence="3 4">DSM 18526</strain>
    </source>
</reference>
<dbReference type="AlphaFoldDB" id="A0A127FCL8"/>
<feature type="compositionally biased region" description="Basic and acidic residues" evidence="1">
    <location>
        <begin position="55"/>
        <end position="103"/>
    </location>
</feature>
<dbReference type="Proteomes" id="UP000070250">
    <property type="component" value="Chromosome"/>
</dbReference>
<protein>
    <recommendedName>
        <fullName evidence="5">Copper resistance protein CopB</fullName>
    </recommendedName>
</protein>
<dbReference type="GO" id="GO:0005507">
    <property type="term" value="F:copper ion binding"/>
    <property type="evidence" value="ECO:0007669"/>
    <property type="project" value="InterPro"/>
</dbReference>
<gene>
    <name evidence="3" type="ORF">ACG33_13720</name>
</gene>
<feature type="chain" id="PRO_5007448364" description="Copper resistance protein CopB" evidence="2">
    <location>
        <begin position="26"/>
        <end position="349"/>
    </location>
</feature>
<dbReference type="InterPro" id="IPR007939">
    <property type="entry name" value="Cu-R_B_prcur"/>
</dbReference>
<name>A0A127FCL8_STEDE</name>
<keyword evidence="2" id="KW-0732">Signal</keyword>
<dbReference type="KEGG" id="sdf:ACG33_13720"/>
<dbReference type="GO" id="GO:0009279">
    <property type="term" value="C:cell outer membrane"/>
    <property type="evidence" value="ECO:0007669"/>
    <property type="project" value="InterPro"/>
</dbReference>
<proteinExistence type="predicted"/>
<evidence type="ECO:0000256" key="2">
    <source>
        <dbReference type="SAM" id="SignalP"/>
    </source>
</evidence>
<evidence type="ECO:0008006" key="5">
    <source>
        <dbReference type="Google" id="ProtNLM"/>
    </source>
</evidence>
<evidence type="ECO:0000313" key="4">
    <source>
        <dbReference type="Proteomes" id="UP000070250"/>
    </source>
</evidence>
<dbReference type="GO" id="GO:0006878">
    <property type="term" value="P:intracellular copper ion homeostasis"/>
    <property type="evidence" value="ECO:0007669"/>
    <property type="project" value="InterPro"/>
</dbReference>
<feature type="signal peptide" evidence="2">
    <location>
        <begin position="1"/>
        <end position="25"/>
    </location>
</feature>
<accession>A0A127FCL8</accession>
<evidence type="ECO:0000313" key="3">
    <source>
        <dbReference type="EMBL" id="AMN48137.1"/>
    </source>
</evidence>